<accession>A0ABU6RPA9</accession>
<proteinExistence type="predicted"/>
<dbReference type="EMBL" id="JASCZI010031001">
    <property type="protein sequence ID" value="MED6125628.1"/>
    <property type="molecule type" value="Genomic_DNA"/>
</dbReference>
<keyword evidence="2" id="KW-1185">Reference proteome</keyword>
<feature type="non-terminal residue" evidence="1">
    <location>
        <position position="109"/>
    </location>
</feature>
<comment type="caution">
    <text evidence="1">The sequence shown here is derived from an EMBL/GenBank/DDBJ whole genome shotgun (WGS) entry which is preliminary data.</text>
</comment>
<evidence type="ECO:0000313" key="2">
    <source>
        <dbReference type="Proteomes" id="UP001341840"/>
    </source>
</evidence>
<evidence type="ECO:0000313" key="1">
    <source>
        <dbReference type="EMBL" id="MED6125628.1"/>
    </source>
</evidence>
<organism evidence="1 2">
    <name type="scientific">Stylosanthes scabra</name>
    <dbReference type="NCBI Taxonomy" id="79078"/>
    <lineage>
        <taxon>Eukaryota</taxon>
        <taxon>Viridiplantae</taxon>
        <taxon>Streptophyta</taxon>
        <taxon>Embryophyta</taxon>
        <taxon>Tracheophyta</taxon>
        <taxon>Spermatophyta</taxon>
        <taxon>Magnoliopsida</taxon>
        <taxon>eudicotyledons</taxon>
        <taxon>Gunneridae</taxon>
        <taxon>Pentapetalae</taxon>
        <taxon>rosids</taxon>
        <taxon>fabids</taxon>
        <taxon>Fabales</taxon>
        <taxon>Fabaceae</taxon>
        <taxon>Papilionoideae</taxon>
        <taxon>50 kb inversion clade</taxon>
        <taxon>dalbergioids sensu lato</taxon>
        <taxon>Dalbergieae</taxon>
        <taxon>Pterocarpus clade</taxon>
        <taxon>Stylosanthes</taxon>
    </lineage>
</organism>
<sequence>HHEHQEHDEHQTLTSSPTTIIEYTIIILSTSSSSSSTLFHPQKLPSSTFSKNTKLHQHQHLLGFITNINLLKFCHKHQVLHLLHSTEAIITLFNLCFSCLKKGKCKTNP</sequence>
<gene>
    <name evidence="1" type="ORF">PIB30_070429</name>
</gene>
<dbReference type="Proteomes" id="UP001341840">
    <property type="component" value="Unassembled WGS sequence"/>
</dbReference>
<feature type="non-terminal residue" evidence="1">
    <location>
        <position position="1"/>
    </location>
</feature>
<name>A0ABU6RPA9_9FABA</name>
<reference evidence="1 2" key="1">
    <citation type="journal article" date="2023" name="Plants (Basel)">
        <title>Bridging the Gap: Combining Genomics and Transcriptomics Approaches to Understand Stylosanthes scabra, an Orphan Legume from the Brazilian Caatinga.</title>
        <authorList>
            <person name="Ferreira-Neto J.R.C."/>
            <person name="da Silva M.D."/>
            <person name="Binneck E."/>
            <person name="de Melo N.F."/>
            <person name="da Silva R.H."/>
            <person name="de Melo A.L.T.M."/>
            <person name="Pandolfi V."/>
            <person name="Bustamante F.O."/>
            <person name="Brasileiro-Vidal A.C."/>
            <person name="Benko-Iseppon A.M."/>
        </authorList>
    </citation>
    <scope>NUCLEOTIDE SEQUENCE [LARGE SCALE GENOMIC DNA]</scope>
    <source>
        <tissue evidence="1">Leaves</tissue>
    </source>
</reference>
<protein>
    <submittedName>
        <fullName evidence="1">Uncharacterized protein</fullName>
    </submittedName>
</protein>